<feature type="chain" id="PRO_5020873499" description="YbhB/YbcL family Raf kinase inhibitor-like protein" evidence="2">
    <location>
        <begin position="24"/>
        <end position="127"/>
    </location>
</feature>
<feature type="signal peptide" evidence="2">
    <location>
        <begin position="1"/>
        <end position="23"/>
    </location>
</feature>
<dbReference type="Proteomes" id="UP000290759">
    <property type="component" value="Unassembled WGS sequence"/>
</dbReference>
<proteinExistence type="predicted"/>
<name>A0A4Q2U4I1_9HYPH</name>
<evidence type="ECO:0000313" key="4">
    <source>
        <dbReference type="Proteomes" id="UP000290759"/>
    </source>
</evidence>
<dbReference type="RefSeq" id="WP_129228972.1">
    <property type="nucleotide sequence ID" value="NZ_QYBB01000037.1"/>
</dbReference>
<accession>A0A4Q2U4I1</accession>
<dbReference type="Gene3D" id="3.90.280.10">
    <property type="entry name" value="PEBP-like"/>
    <property type="match status" value="1"/>
</dbReference>
<evidence type="ECO:0008006" key="5">
    <source>
        <dbReference type="Google" id="ProtNLM"/>
    </source>
</evidence>
<dbReference type="InterPro" id="IPR036610">
    <property type="entry name" value="PEBP-like_sf"/>
</dbReference>
<keyword evidence="4" id="KW-1185">Reference proteome</keyword>
<sequence>MPRGVVSTLTVAALLAATAPAAAFSARFSWRGIPACAAVSPAFALKGVPRGTASLSLAMRDRDAPDARESGSTVPYAGRGAVPRGAVSYTGPCPPKGASHHYIWTIHALDAKGGDLDMTEAAGNYPK</sequence>
<comment type="caution">
    <text evidence="3">The sequence shown here is derived from an EMBL/GenBank/DDBJ whole genome shotgun (WGS) entry which is preliminary data.</text>
</comment>
<dbReference type="OrthoDB" id="9797506at2"/>
<feature type="region of interest" description="Disordered" evidence="1">
    <location>
        <begin position="59"/>
        <end position="79"/>
    </location>
</feature>
<reference evidence="3 4" key="1">
    <citation type="submission" date="2018-12" db="EMBL/GenBank/DDBJ databases">
        <authorList>
            <person name="Grouzdev D.S."/>
            <person name="Krutkina M.S."/>
        </authorList>
    </citation>
    <scope>NUCLEOTIDE SEQUENCE [LARGE SCALE GENOMIC DNA]</scope>
    <source>
        <strain evidence="3 4">RmlP026</strain>
    </source>
</reference>
<dbReference type="InterPro" id="IPR008914">
    <property type="entry name" value="PEBP"/>
</dbReference>
<protein>
    <recommendedName>
        <fullName evidence="5">YbhB/YbcL family Raf kinase inhibitor-like protein</fullName>
    </recommendedName>
</protein>
<keyword evidence="2" id="KW-0732">Signal</keyword>
<dbReference type="SUPFAM" id="SSF49777">
    <property type="entry name" value="PEBP-like"/>
    <property type="match status" value="1"/>
</dbReference>
<dbReference type="Pfam" id="PF01161">
    <property type="entry name" value="PBP"/>
    <property type="match status" value="1"/>
</dbReference>
<evidence type="ECO:0000256" key="2">
    <source>
        <dbReference type="SAM" id="SignalP"/>
    </source>
</evidence>
<reference evidence="3 4" key="2">
    <citation type="submission" date="2019-02" db="EMBL/GenBank/DDBJ databases">
        <title>'Lichenibacterium ramalinii' gen. nov. sp. nov., 'Lichenibacterium minor' gen. nov. sp. nov.</title>
        <authorList>
            <person name="Pankratov T."/>
        </authorList>
    </citation>
    <scope>NUCLEOTIDE SEQUENCE [LARGE SCALE GENOMIC DNA]</scope>
    <source>
        <strain evidence="3 4">RmlP026</strain>
    </source>
</reference>
<evidence type="ECO:0000256" key="1">
    <source>
        <dbReference type="SAM" id="MobiDB-lite"/>
    </source>
</evidence>
<feature type="compositionally biased region" description="Basic and acidic residues" evidence="1">
    <location>
        <begin position="59"/>
        <end position="69"/>
    </location>
</feature>
<dbReference type="EMBL" id="QYBB01000037">
    <property type="protein sequence ID" value="RYC29881.1"/>
    <property type="molecule type" value="Genomic_DNA"/>
</dbReference>
<dbReference type="AlphaFoldDB" id="A0A4Q2U4I1"/>
<gene>
    <name evidence="3" type="ORF">D3273_21630</name>
</gene>
<evidence type="ECO:0000313" key="3">
    <source>
        <dbReference type="EMBL" id="RYC29881.1"/>
    </source>
</evidence>
<organism evidence="3 4">
    <name type="scientific">Lichenibacterium minor</name>
    <dbReference type="NCBI Taxonomy" id="2316528"/>
    <lineage>
        <taxon>Bacteria</taxon>
        <taxon>Pseudomonadati</taxon>
        <taxon>Pseudomonadota</taxon>
        <taxon>Alphaproteobacteria</taxon>
        <taxon>Hyphomicrobiales</taxon>
        <taxon>Lichenihabitantaceae</taxon>
        <taxon>Lichenibacterium</taxon>
    </lineage>
</organism>